<dbReference type="Proteomes" id="UP000001941">
    <property type="component" value="Chromosome"/>
</dbReference>
<dbReference type="InterPro" id="IPR010995">
    <property type="entry name" value="DNA_repair_Rad51/TF_NusA_a-hlx"/>
</dbReference>
<dbReference type="FunFam" id="1.10.290.10:FF:000003">
    <property type="entry name" value="DNA topoisomerase"/>
    <property type="match status" value="1"/>
</dbReference>
<evidence type="ECO:0000256" key="1">
    <source>
        <dbReference type="ARBA" id="ARBA00000213"/>
    </source>
</evidence>
<keyword evidence="8" id="KW-0460">Magnesium</keyword>
<dbReference type="Pfam" id="PF01131">
    <property type="entry name" value="Topoisom_bac"/>
    <property type="match status" value="1"/>
</dbReference>
<keyword evidence="4" id="KW-0479">Metal-binding</keyword>
<dbReference type="PANTHER" id="PTHR11390:SF26">
    <property type="entry name" value="DNA TOPOISOMERASE 1"/>
    <property type="match status" value="1"/>
</dbReference>
<dbReference type="InterPro" id="IPR013826">
    <property type="entry name" value="Topo_IA_cen_sub3"/>
</dbReference>
<dbReference type="GO" id="GO:0006265">
    <property type="term" value="P:DNA topological change"/>
    <property type="evidence" value="ECO:0007669"/>
    <property type="project" value="UniProtKB-UniRule"/>
</dbReference>
<dbReference type="Pfam" id="PF01396">
    <property type="entry name" value="Zn_ribbon_Top1"/>
    <property type="match status" value="1"/>
</dbReference>
<evidence type="ECO:0000256" key="3">
    <source>
        <dbReference type="ARBA" id="ARBA00009446"/>
    </source>
</evidence>
<dbReference type="Gene3D" id="1.10.460.10">
    <property type="entry name" value="Topoisomerase I, domain 2"/>
    <property type="match status" value="1"/>
</dbReference>
<name>Q2FQM2_METHJ</name>
<comment type="caution">
    <text evidence="12">Lacks conserved residue(s) required for the propagation of feature annotation.</text>
</comment>
<evidence type="ECO:0000256" key="5">
    <source>
        <dbReference type="ARBA" id="ARBA00022737"/>
    </source>
</evidence>
<dbReference type="InterPro" id="IPR003602">
    <property type="entry name" value="Topo_IA_DNA-bd_dom"/>
</dbReference>
<dbReference type="KEGG" id="mhu:Mhun_1011"/>
<dbReference type="SMART" id="SM00437">
    <property type="entry name" value="TOP1Ac"/>
    <property type="match status" value="1"/>
</dbReference>
<evidence type="ECO:0000256" key="11">
    <source>
        <dbReference type="ARBA" id="ARBA00023235"/>
    </source>
</evidence>
<comment type="cofactor">
    <cofactor evidence="2">
        <name>Mg(2+)</name>
        <dbReference type="ChEBI" id="CHEBI:18420"/>
    </cofactor>
</comment>
<gene>
    <name evidence="12" type="primary">topA</name>
    <name evidence="16" type="ordered locus">Mhun_1011</name>
</gene>
<dbReference type="AlphaFoldDB" id="Q2FQM2"/>
<dbReference type="PROSITE" id="PS52039">
    <property type="entry name" value="TOPO_IA_2"/>
    <property type="match status" value="1"/>
</dbReference>
<dbReference type="CDD" id="cd00186">
    <property type="entry name" value="TOP1Ac"/>
    <property type="match status" value="1"/>
</dbReference>
<dbReference type="EC" id="5.6.2.1" evidence="12"/>
<dbReference type="SUPFAM" id="SSF47794">
    <property type="entry name" value="Rad51 N-terminal domain-like"/>
    <property type="match status" value="1"/>
</dbReference>
<dbReference type="GO" id="GO:0008270">
    <property type="term" value="F:zinc ion binding"/>
    <property type="evidence" value="ECO:0007669"/>
    <property type="project" value="UniProtKB-KW"/>
</dbReference>
<feature type="compositionally biased region" description="Basic and acidic residues" evidence="13">
    <location>
        <begin position="351"/>
        <end position="364"/>
    </location>
</feature>
<keyword evidence="10 12" id="KW-0238">DNA-binding</keyword>
<dbReference type="NCBIfam" id="NF011532">
    <property type="entry name" value="PRK14973.1"/>
    <property type="match status" value="1"/>
</dbReference>
<dbReference type="HAMAP" id="MF_00952">
    <property type="entry name" value="Topoisom_1_prok"/>
    <property type="match status" value="1"/>
</dbReference>
<feature type="domain" description="Topo IA-type catalytic" evidence="15">
    <location>
        <begin position="154"/>
        <end position="563"/>
    </location>
</feature>
<evidence type="ECO:0000256" key="4">
    <source>
        <dbReference type="ARBA" id="ARBA00022723"/>
    </source>
</evidence>
<feature type="site" description="Interaction with DNA" evidence="12">
    <location>
        <position position="313"/>
    </location>
</feature>
<evidence type="ECO:0000313" key="17">
    <source>
        <dbReference type="Proteomes" id="UP000001941"/>
    </source>
</evidence>
<dbReference type="InterPro" id="IPR034144">
    <property type="entry name" value="TOPRIM_TopoIII"/>
</dbReference>
<dbReference type="eggNOG" id="arCOG00416">
    <property type="taxonomic scope" value="Archaea"/>
</dbReference>
<keyword evidence="9 12" id="KW-0799">Topoisomerase</keyword>
<dbReference type="FunCoup" id="Q2FQM2">
    <property type="interactions" value="133"/>
</dbReference>
<dbReference type="GO" id="GO:0005694">
    <property type="term" value="C:chromosome"/>
    <property type="evidence" value="ECO:0007669"/>
    <property type="project" value="InterPro"/>
</dbReference>
<comment type="subunit">
    <text evidence="12">Monomer.</text>
</comment>
<dbReference type="GO" id="GO:0006281">
    <property type="term" value="P:DNA repair"/>
    <property type="evidence" value="ECO:0007669"/>
    <property type="project" value="TreeGrafter"/>
</dbReference>
<protein>
    <recommendedName>
        <fullName evidence="12">DNA topoisomerase 1</fullName>
        <ecNumber evidence="12">5.6.2.1</ecNumber>
    </recommendedName>
    <alternativeName>
        <fullName evidence="12">DNA topoisomerase I</fullName>
    </alternativeName>
</protein>
<dbReference type="InterPro" id="IPR000380">
    <property type="entry name" value="Topo_IA"/>
</dbReference>
<dbReference type="Pfam" id="PF01751">
    <property type="entry name" value="Toprim"/>
    <property type="match status" value="1"/>
</dbReference>
<dbReference type="STRING" id="323259.Mhun_1011"/>
<feature type="site" description="Interaction with DNA" evidence="12">
    <location>
        <position position="497"/>
    </location>
</feature>
<proteinExistence type="inferred from homology"/>
<dbReference type="InterPro" id="IPR013498">
    <property type="entry name" value="Topo_IA_Znf"/>
</dbReference>
<dbReference type="InterPro" id="IPR013825">
    <property type="entry name" value="Topo_IA_cen_sub2"/>
</dbReference>
<evidence type="ECO:0000256" key="12">
    <source>
        <dbReference type="HAMAP-Rule" id="MF_00952"/>
    </source>
</evidence>
<dbReference type="HOGENOM" id="CLU_002929_1_4_2"/>
<dbReference type="InterPro" id="IPR006171">
    <property type="entry name" value="TOPRIM_dom"/>
</dbReference>
<comment type="function">
    <text evidence="12">Releases the supercoiling and torsional tension of DNA, which is introduced during the DNA replication and transcription, by transiently cleaving and rejoining one strand of the DNA duplex. Introduces a single-strand break via transesterification at a target site in duplex DNA. The scissile phosphodiester is attacked by the catalytic tyrosine of the enzyme, resulting in the formation of a DNA-(5'-phosphotyrosyl)-enzyme intermediate and the expulsion of a 3'-OH DNA strand. The free DNA strand then undergoes passage around the unbroken strand, thus removing DNA supercoils. Finally, in the religation step, the DNA 3'-OH attacks the covalent intermediate to expel the active-site tyrosine and restore the DNA phosphodiester backbone.</text>
</comment>
<dbReference type="NCBIfam" id="NF005555">
    <property type="entry name" value="PRK07220.1"/>
    <property type="match status" value="1"/>
</dbReference>
<dbReference type="GO" id="GO:0003677">
    <property type="term" value="F:DNA binding"/>
    <property type="evidence" value="ECO:0007669"/>
    <property type="project" value="UniProtKB-KW"/>
</dbReference>
<dbReference type="eggNOG" id="arCOG01527">
    <property type="taxonomic scope" value="Archaea"/>
</dbReference>
<dbReference type="OrthoDB" id="30963at2157"/>
<dbReference type="Gene3D" id="1.10.290.10">
    <property type="entry name" value="Topoisomerase I, domain 4"/>
    <property type="match status" value="1"/>
</dbReference>
<feature type="active site" description="O-(5'-phospho-DNA)-tyrosine intermediate" evidence="12">
    <location>
        <position position="311"/>
    </location>
</feature>
<dbReference type="Pfam" id="PF14520">
    <property type="entry name" value="HHH_5"/>
    <property type="match status" value="2"/>
</dbReference>
<feature type="site" description="Interaction with DNA" evidence="12">
    <location>
        <position position="168"/>
    </location>
</feature>
<dbReference type="SUPFAM" id="SSF56712">
    <property type="entry name" value="Prokaryotic type I DNA topoisomerase"/>
    <property type="match status" value="1"/>
</dbReference>
<dbReference type="PRINTS" id="PR00417">
    <property type="entry name" value="PRTPISMRASEI"/>
</dbReference>
<evidence type="ECO:0000259" key="15">
    <source>
        <dbReference type="PROSITE" id="PS52039"/>
    </source>
</evidence>
<dbReference type="Gene3D" id="2.70.20.10">
    <property type="entry name" value="Topoisomerase I, domain 3"/>
    <property type="match status" value="1"/>
</dbReference>
<dbReference type="InParanoid" id="Q2FQM2"/>
<dbReference type="SMART" id="SM00493">
    <property type="entry name" value="TOPRIM"/>
    <property type="match status" value="1"/>
</dbReference>
<dbReference type="EMBL" id="CP000254">
    <property type="protein sequence ID" value="ABD40761.1"/>
    <property type="molecule type" value="Genomic_DNA"/>
</dbReference>
<dbReference type="InterPro" id="IPR028612">
    <property type="entry name" value="Topoisom_1_IA"/>
</dbReference>
<dbReference type="InterPro" id="IPR013497">
    <property type="entry name" value="Topo_IA_cen"/>
</dbReference>
<dbReference type="EnsemblBacteria" id="ABD40761">
    <property type="protein sequence ID" value="ABD40761"/>
    <property type="gene ID" value="Mhun_1011"/>
</dbReference>
<dbReference type="GO" id="GO:0006310">
    <property type="term" value="P:DNA recombination"/>
    <property type="evidence" value="ECO:0007669"/>
    <property type="project" value="TreeGrafter"/>
</dbReference>
<feature type="domain" description="Toprim" evidence="14">
    <location>
        <begin position="1"/>
        <end position="136"/>
    </location>
</feature>
<feature type="site" description="Interaction with DNA" evidence="12">
    <location>
        <position position="164"/>
    </location>
</feature>
<evidence type="ECO:0000256" key="10">
    <source>
        <dbReference type="ARBA" id="ARBA00023125"/>
    </source>
</evidence>
<evidence type="ECO:0000256" key="7">
    <source>
        <dbReference type="ARBA" id="ARBA00022833"/>
    </source>
</evidence>
<organism evidence="16 17">
    <name type="scientific">Methanospirillum hungatei JF-1 (strain ATCC 27890 / DSM 864 / NBRC 100397 / JF-1)</name>
    <dbReference type="NCBI Taxonomy" id="323259"/>
    <lineage>
        <taxon>Archaea</taxon>
        <taxon>Methanobacteriati</taxon>
        <taxon>Methanobacteriota</taxon>
        <taxon>Stenosarchaea group</taxon>
        <taxon>Methanomicrobia</taxon>
        <taxon>Methanomicrobiales</taxon>
        <taxon>Methanospirillaceae</taxon>
        <taxon>Methanospirillum</taxon>
    </lineage>
</organism>
<dbReference type="InterPro" id="IPR003601">
    <property type="entry name" value="Topo_IA_2"/>
</dbReference>
<dbReference type="Gene3D" id="3.40.50.140">
    <property type="match status" value="1"/>
</dbReference>
<dbReference type="PROSITE" id="PS00396">
    <property type="entry name" value="TOPO_IA_1"/>
    <property type="match status" value="1"/>
</dbReference>
<keyword evidence="5" id="KW-0677">Repeat</keyword>
<dbReference type="CDD" id="cd03362">
    <property type="entry name" value="TOPRIM_TopoIA_TopoIII"/>
    <property type="match status" value="1"/>
</dbReference>
<dbReference type="PROSITE" id="PS50880">
    <property type="entry name" value="TOPRIM"/>
    <property type="match status" value="1"/>
</dbReference>
<keyword evidence="6" id="KW-0863">Zinc-finger</keyword>
<dbReference type="InterPro" id="IPR005739">
    <property type="entry name" value="TopoI_arch"/>
</dbReference>
<feature type="site" description="Interaction with DNA" evidence="12">
    <location>
        <position position="49"/>
    </location>
</feature>
<feature type="region of interest" description="Disordered" evidence="13">
    <location>
        <begin position="348"/>
        <end position="370"/>
    </location>
</feature>
<keyword evidence="7" id="KW-0862">Zinc</keyword>
<dbReference type="GeneID" id="3924779"/>
<dbReference type="RefSeq" id="WP_011448040.1">
    <property type="nucleotide sequence ID" value="NC_007796.1"/>
</dbReference>
<dbReference type="InterPro" id="IPR023405">
    <property type="entry name" value="Topo_IA_core_domain"/>
</dbReference>
<feature type="region of interest" description="Interaction with DNA" evidence="12">
    <location>
        <begin position="192"/>
        <end position="197"/>
    </location>
</feature>
<comment type="similarity">
    <text evidence="3 12">Belongs to the type IA topoisomerase family.</text>
</comment>
<evidence type="ECO:0000256" key="9">
    <source>
        <dbReference type="ARBA" id="ARBA00023029"/>
    </source>
</evidence>
<evidence type="ECO:0000313" key="16">
    <source>
        <dbReference type="EMBL" id="ABD40761.1"/>
    </source>
</evidence>
<dbReference type="InterPro" id="IPR013824">
    <property type="entry name" value="Topo_IA_cen_sub1"/>
</dbReference>
<keyword evidence="11 12" id="KW-0413">Isomerase</keyword>
<dbReference type="GO" id="GO:0000166">
    <property type="term" value="F:nucleotide binding"/>
    <property type="evidence" value="ECO:0007669"/>
    <property type="project" value="InterPro"/>
</dbReference>
<dbReference type="PANTHER" id="PTHR11390">
    <property type="entry name" value="PROKARYOTIC DNA TOPOISOMERASE"/>
    <property type="match status" value="1"/>
</dbReference>
<dbReference type="Gene3D" id="1.10.150.20">
    <property type="entry name" value="5' to 3' exonuclease, C-terminal subdomain"/>
    <property type="match status" value="2"/>
</dbReference>
<dbReference type="InterPro" id="IPR023406">
    <property type="entry name" value="Topo_IA_AS"/>
</dbReference>
<reference evidence="17" key="1">
    <citation type="journal article" date="2016" name="Stand. Genomic Sci.">
        <title>Complete genome sequence of Methanospirillum hungatei type strain JF1.</title>
        <authorList>
            <person name="Gunsalus R.P."/>
            <person name="Cook L.E."/>
            <person name="Crable B."/>
            <person name="Rohlin L."/>
            <person name="McDonald E."/>
            <person name="Mouttaki H."/>
            <person name="Sieber J.R."/>
            <person name="Poweleit N."/>
            <person name="Zhou H."/>
            <person name="Lapidus A.L."/>
            <person name="Daligault H.E."/>
            <person name="Land M."/>
            <person name="Gilna P."/>
            <person name="Ivanova N."/>
            <person name="Kyrpides N."/>
            <person name="Culley D.E."/>
            <person name="McInerney M.J."/>
        </authorList>
    </citation>
    <scope>NUCLEOTIDE SEQUENCE [LARGE SCALE GENOMIC DNA]</scope>
    <source>
        <strain evidence="17">ATCC 27890 / DSM 864 / NBRC 100397 / JF-1</strain>
    </source>
</reference>
<evidence type="ECO:0000259" key="14">
    <source>
        <dbReference type="PROSITE" id="PS50880"/>
    </source>
</evidence>
<dbReference type="NCBIfam" id="TIGR01057">
    <property type="entry name" value="topA_arch"/>
    <property type="match status" value="1"/>
</dbReference>
<comment type="catalytic activity">
    <reaction evidence="1 12">
        <text>ATP-independent breakage of single-stranded DNA, followed by passage and rejoining.</text>
        <dbReference type="EC" id="5.6.2.1"/>
    </reaction>
</comment>
<dbReference type="Gene3D" id="3.30.65.10">
    <property type="entry name" value="Bacterial Topoisomerase I, domain 1"/>
    <property type="match status" value="1"/>
</dbReference>
<evidence type="ECO:0000256" key="8">
    <source>
        <dbReference type="ARBA" id="ARBA00022842"/>
    </source>
</evidence>
<evidence type="ECO:0000256" key="6">
    <source>
        <dbReference type="ARBA" id="ARBA00022771"/>
    </source>
</evidence>
<evidence type="ECO:0000256" key="2">
    <source>
        <dbReference type="ARBA" id="ARBA00001946"/>
    </source>
</evidence>
<accession>Q2FQM2</accession>
<sequence length="931" mass="102952">MHLIIAEKNIAANRIAQILSGKDKVSAKKEGGVNVYTFGDKISIGLRGHVVEVDFVEGYTNWRSQERPPRSLIDAETIKRPTEPAIVKLIHKIAKKANRVTIATDFDTEGELIGKEAYELVRAVNPKVPIDRARFSAITKEEINRAFSEPSDLDFDLAAAGEARQVVDLIWGASLTRFISLAAKRGGGNILSVGRVQSPTLAMIVDREKEIESFIPEPYWEISLTTEKDGQSIIARHAEGRFTDKKLADAAYAGTKDPLVVTEVKEGKRVDRAPTPFDTTQFIVAAARIGYSAANAMRVAEELYMNGFISYPRTDNTIYPPSLNLDNILTTLEKTKFARDVAWVRKNRRTKPTEGKKSSTDHPPIHPTGVATEEQLGENWKLYELVVRRFLATLSPDAEWATMRIGMDATGQNYVATGSRLTEAGWRTVYPYSEAKDSILPVVKKGEKLKIQDLNLEEKQTQPPPRYSQSKLIQVMEELGLGTKSTRHEVIQKLISRKYIEGNPLRPTLVGKAVTESLEAHASTITRPDMTQKLEQAMEAIKVRNKSRDGVVDDSRKMLHQVFDELEPNEAVIGQEIMGQTDEELTIGPCPVCGKDLRIRRKGGSQFIGCNGYPDCTCNISLPGTMWGSAVRTKKVCEVHNLFHVSLIAKGARPWEMGCPLCQLIEQQKEHYAKMPAMTEALQQKLLDAKIFSLYELSKLEPAVLAKKLGITKKQAETLIHEANDVLDLIRRRSECKKFMKQFVPPKRGRSHTKVMNGFTESGINCIGDIASATIESLKKTGLSEEEAKTLKSEAISLIAKNQLKDIGIPAVSLKRYQEAGFLTPEDIASAHPAYLAFKTGISIETVGKHATLITQSLGKPDPVKISKKAFESGKIELTSLPGVGESTLEHLYRAGIFDKKSLISADPAKVAKSGGLSKDHLKKLQAAAVV</sequence>
<evidence type="ECO:0000256" key="13">
    <source>
        <dbReference type="SAM" id="MobiDB-lite"/>
    </source>
</evidence>
<keyword evidence="17" id="KW-1185">Reference proteome</keyword>
<dbReference type="GO" id="GO:0003917">
    <property type="term" value="F:DNA topoisomerase type I (single strand cut, ATP-independent) activity"/>
    <property type="evidence" value="ECO:0007669"/>
    <property type="project" value="UniProtKB-UniRule"/>
</dbReference>
<dbReference type="SMART" id="SM00436">
    <property type="entry name" value="TOP1Bc"/>
    <property type="match status" value="1"/>
</dbReference>